<sequence>MLQPPFQPARRPAEATQPEASGSVDSQLDALIDRIQSLSGGAVEKPPSSERPSVAIHPVAISPRTIENAAPPIPQTSPVARASQADPGQAHLRGGATGAVTGVPGGRDEPWRPMQPNSLQESRINETLLEAIMFRYLVNAGEAEGRQIADQVQLPFRLIEPILERFKKDHHVAYKSSTATNDYVYVLTESGRAIARSHLSDSTYYGSCPVRLPDYIESVKKQSIEGQFPKRSDLVRAFNDLLINPKMLERLGPAIASGRGMFLFGFPGNGKTSIAERVTGAFGKYIWIPRSVDIDGEILRVYDPMNHVVRMPEASSGLLDSQNFDKRWVRIERPTIVAGGELTMAMLEVLNNPTSNISEAPLQMKSNCGTLVIDDFGRQKMSVDQLLNRWIIPLEKRYDYLNMASGKKIQVPFDQLVIFSTNLEPKDLVDDAFLRRIPYKIEVQNPPEQDFRKLFEIMCKVTKIPYNAAAIDYLIKTHYLPINRPFRNCQPRDLLLQVRNYCLYNDLEVELKNEYFDFACDNYFSVM</sequence>
<dbReference type="InterPro" id="IPR050221">
    <property type="entry name" value="26S_Proteasome_ATPase"/>
</dbReference>
<feature type="region of interest" description="Disordered" evidence="3">
    <location>
        <begin position="1"/>
        <end position="26"/>
    </location>
</feature>
<protein>
    <recommendedName>
        <fullName evidence="6">AAA+ ATPase domain-containing protein</fullName>
    </recommendedName>
</protein>
<accession>A0A5C6AIC9</accession>
<reference evidence="4 5" key="1">
    <citation type="submission" date="2019-02" db="EMBL/GenBank/DDBJ databases">
        <title>Deep-cultivation of Planctomycetes and their phenomic and genomic characterization uncovers novel biology.</title>
        <authorList>
            <person name="Wiegand S."/>
            <person name="Jogler M."/>
            <person name="Boedeker C."/>
            <person name="Pinto D."/>
            <person name="Vollmers J."/>
            <person name="Rivas-Marin E."/>
            <person name="Kohn T."/>
            <person name="Peeters S.H."/>
            <person name="Heuer A."/>
            <person name="Rast P."/>
            <person name="Oberbeckmann S."/>
            <person name="Bunk B."/>
            <person name="Jeske O."/>
            <person name="Meyerdierks A."/>
            <person name="Storesund J.E."/>
            <person name="Kallscheuer N."/>
            <person name="Luecker S."/>
            <person name="Lage O.M."/>
            <person name="Pohl T."/>
            <person name="Merkel B.J."/>
            <person name="Hornburger P."/>
            <person name="Mueller R.-W."/>
            <person name="Bruemmer F."/>
            <person name="Labrenz M."/>
            <person name="Spormann A.M."/>
            <person name="Op Den Camp H."/>
            <person name="Overmann J."/>
            <person name="Amann R."/>
            <person name="Jetten M.S.M."/>
            <person name="Mascher T."/>
            <person name="Medema M.H."/>
            <person name="Devos D.P."/>
            <person name="Kaster A.-K."/>
            <person name="Ovreas L."/>
            <person name="Rohde M."/>
            <person name="Galperin M.Y."/>
            <person name="Jogler C."/>
        </authorList>
    </citation>
    <scope>NUCLEOTIDE SEQUENCE [LARGE SCALE GENOMIC DNA]</scope>
    <source>
        <strain evidence="4 5">Pla100</strain>
    </source>
</reference>
<keyword evidence="1" id="KW-0547">Nucleotide-binding</keyword>
<proteinExistence type="predicted"/>
<organism evidence="4 5">
    <name type="scientific">Neorhodopirellula pilleata</name>
    <dbReference type="NCBI Taxonomy" id="2714738"/>
    <lineage>
        <taxon>Bacteria</taxon>
        <taxon>Pseudomonadati</taxon>
        <taxon>Planctomycetota</taxon>
        <taxon>Planctomycetia</taxon>
        <taxon>Pirellulales</taxon>
        <taxon>Pirellulaceae</taxon>
        <taxon>Neorhodopirellula</taxon>
    </lineage>
</organism>
<dbReference type="SUPFAM" id="SSF52540">
    <property type="entry name" value="P-loop containing nucleoside triphosphate hydrolases"/>
    <property type="match status" value="1"/>
</dbReference>
<dbReference type="RefSeq" id="WP_231602929.1">
    <property type="nucleotide sequence ID" value="NZ_SJPM01000003.1"/>
</dbReference>
<feature type="region of interest" description="Disordered" evidence="3">
    <location>
        <begin position="77"/>
        <end position="117"/>
    </location>
</feature>
<comment type="caution">
    <text evidence="4">The sequence shown here is derived from an EMBL/GenBank/DDBJ whole genome shotgun (WGS) entry which is preliminary data.</text>
</comment>
<keyword evidence="5" id="KW-1185">Reference proteome</keyword>
<dbReference type="AlphaFoldDB" id="A0A5C6AIC9"/>
<evidence type="ECO:0000256" key="2">
    <source>
        <dbReference type="ARBA" id="ARBA00022840"/>
    </source>
</evidence>
<keyword evidence="2" id="KW-0067">ATP-binding</keyword>
<evidence type="ECO:0000256" key="3">
    <source>
        <dbReference type="SAM" id="MobiDB-lite"/>
    </source>
</evidence>
<evidence type="ECO:0000313" key="4">
    <source>
        <dbReference type="EMBL" id="TWT98998.1"/>
    </source>
</evidence>
<dbReference type="Gene3D" id="3.40.50.300">
    <property type="entry name" value="P-loop containing nucleotide triphosphate hydrolases"/>
    <property type="match status" value="1"/>
</dbReference>
<evidence type="ECO:0008006" key="6">
    <source>
        <dbReference type="Google" id="ProtNLM"/>
    </source>
</evidence>
<evidence type="ECO:0000256" key="1">
    <source>
        <dbReference type="ARBA" id="ARBA00022741"/>
    </source>
</evidence>
<name>A0A5C6AIC9_9BACT</name>
<dbReference type="PANTHER" id="PTHR23073">
    <property type="entry name" value="26S PROTEASOME REGULATORY SUBUNIT"/>
    <property type="match status" value="1"/>
</dbReference>
<dbReference type="GO" id="GO:0005524">
    <property type="term" value="F:ATP binding"/>
    <property type="evidence" value="ECO:0007669"/>
    <property type="project" value="UniProtKB-KW"/>
</dbReference>
<gene>
    <name evidence="4" type="ORF">Pla100_21650</name>
</gene>
<evidence type="ECO:0000313" key="5">
    <source>
        <dbReference type="Proteomes" id="UP000316213"/>
    </source>
</evidence>
<dbReference type="InterPro" id="IPR027417">
    <property type="entry name" value="P-loop_NTPase"/>
</dbReference>
<dbReference type="EMBL" id="SJPM01000003">
    <property type="protein sequence ID" value="TWT98998.1"/>
    <property type="molecule type" value="Genomic_DNA"/>
</dbReference>
<dbReference type="Proteomes" id="UP000316213">
    <property type="component" value="Unassembled WGS sequence"/>
</dbReference>